<keyword evidence="6" id="KW-1185">Reference proteome</keyword>
<feature type="region of interest" description="Disordered" evidence="3">
    <location>
        <begin position="249"/>
        <end position="400"/>
    </location>
</feature>
<gene>
    <name evidence="5" type="ORF">GCM10009838_14800</name>
</gene>
<name>A0ABP5CAZ6_9ACTN</name>
<accession>A0ABP5CAZ6</accession>
<feature type="domain" description="Rv3660c-like CheY-like N-terminal" evidence="4">
    <location>
        <begin position="25"/>
        <end position="131"/>
    </location>
</feature>
<dbReference type="SUPFAM" id="SSF52540">
    <property type="entry name" value="P-loop containing nucleoside triphosphate hydrolases"/>
    <property type="match status" value="2"/>
</dbReference>
<feature type="region of interest" description="Disordered" evidence="3">
    <location>
        <begin position="1"/>
        <end position="22"/>
    </location>
</feature>
<evidence type="ECO:0000259" key="4">
    <source>
        <dbReference type="Pfam" id="PF26563"/>
    </source>
</evidence>
<comment type="caution">
    <text evidence="5">The sequence shown here is derived from an EMBL/GenBank/DDBJ whole genome shotgun (WGS) entry which is preliminary data.</text>
</comment>
<reference evidence="6" key="1">
    <citation type="journal article" date="2019" name="Int. J. Syst. Evol. Microbiol.">
        <title>The Global Catalogue of Microorganisms (GCM) 10K type strain sequencing project: providing services to taxonomists for standard genome sequencing and annotation.</title>
        <authorList>
            <consortium name="The Broad Institute Genomics Platform"/>
            <consortium name="The Broad Institute Genome Sequencing Center for Infectious Disease"/>
            <person name="Wu L."/>
            <person name="Ma J."/>
        </authorList>
    </citation>
    <scope>NUCLEOTIDE SEQUENCE [LARGE SCALE GENOMIC DNA]</scope>
    <source>
        <strain evidence="6">JCM 16013</strain>
    </source>
</reference>
<feature type="compositionally biased region" description="Low complexity" evidence="3">
    <location>
        <begin position="249"/>
        <end position="268"/>
    </location>
</feature>
<evidence type="ECO:0000256" key="2">
    <source>
        <dbReference type="ARBA" id="ARBA00022840"/>
    </source>
</evidence>
<dbReference type="InterPro" id="IPR022521">
    <property type="entry name" value="Rv3660c"/>
</dbReference>
<dbReference type="InterPro" id="IPR033756">
    <property type="entry name" value="YlxH/NBP35"/>
</dbReference>
<dbReference type="InterPro" id="IPR050625">
    <property type="entry name" value="ParA/MinD_ATPase"/>
</dbReference>
<dbReference type="Pfam" id="PF26563">
    <property type="entry name" value="Rv3660c_N"/>
    <property type="match status" value="1"/>
</dbReference>
<evidence type="ECO:0000256" key="1">
    <source>
        <dbReference type="ARBA" id="ARBA00022741"/>
    </source>
</evidence>
<dbReference type="PANTHER" id="PTHR43384:SF11">
    <property type="entry name" value="SEPTUM SITE DETERMINING PROTEIN"/>
    <property type="match status" value="1"/>
</dbReference>
<dbReference type="NCBIfam" id="TIGR03815">
    <property type="entry name" value="CpaE_hom_Actino"/>
    <property type="match status" value="1"/>
</dbReference>
<proteinExistence type="predicted"/>
<evidence type="ECO:0000313" key="6">
    <source>
        <dbReference type="Proteomes" id="UP001499854"/>
    </source>
</evidence>
<evidence type="ECO:0000313" key="5">
    <source>
        <dbReference type="EMBL" id="GAA1959473.1"/>
    </source>
</evidence>
<dbReference type="PANTHER" id="PTHR43384">
    <property type="entry name" value="SEPTUM SITE-DETERMINING PROTEIN MIND HOMOLOG, CHLOROPLASTIC-RELATED"/>
    <property type="match status" value="1"/>
</dbReference>
<dbReference type="Proteomes" id="UP001499854">
    <property type="component" value="Unassembled WGS sequence"/>
</dbReference>
<dbReference type="InterPro" id="IPR059050">
    <property type="entry name" value="Rv3660c_N"/>
</dbReference>
<dbReference type="EMBL" id="BAAAQM010000005">
    <property type="protein sequence ID" value="GAA1959473.1"/>
    <property type="molecule type" value="Genomic_DNA"/>
</dbReference>
<evidence type="ECO:0000256" key="3">
    <source>
        <dbReference type="SAM" id="MobiDB-lite"/>
    </source>
</evidence>
<dbReference type="Pfam" id="PF10609">
    <property type="entry name" value="ParA"/>
    <property type="match status" value="1"/>
</dbReference>
<sequence>MPLDPAFLGPPPADPDPATAPPLVVTSDPALVRALARIAAEAGVRIEVVPHPGAARRRWAAAPLVLVGADQAGAVARAGLPHRPEVALVGRDLDDATVWRRGTAVGAAYVLILPDCARWLAGMLAEADSPRGEPGALVAVLSGRGGAGGSTLAAALALAGTRRGLRATLVDLDPAGGGIDLLFGLETEPGPRWSELARWRDGRLCGRSLREALPTYAARSRHGLAAGLGFTEEGADRLPVLAWPRADRTAASAPAADPTAGPSADPAGWPTAHPSGIADLWYDSGTPADPEKVDPWLGMETGHPFESADRDEAGNPLYGTGSPAADDELRCGGTAAMSGETQRPDSDDSPIDADPSRESFSRSGVIPLYQGSDSQPGADLAHGRGPAAGPSADRPLPTAGLPVLTWPRTRTDLALPAVGAEPVRAVLGALAQAGDLVVVDLPRTLDEAATEALALATTALIVVPAEVRASAAASQLAAAVRLVTPDLRVVVRLPAPGGLEPLDITDVMGGLPLAGVIGPDRRLSAAAEHGEPPGSSARGSVSAFCRAFLDDLFGAPAGRRGAESRAAA</sequence>
<feature type="compositionally biased region" description="Pro residues" evidence="3">
    <location>
        <begin position="8"/>
        <end position="20"/>
    </location>
</feature>
<dbReference type="Gene3D" id="3.40.50.300">
    <property type="entry name" value="P-loop containing nucleotide triphosphate hydrolases"/>
    <property type="match status" value="2"/>
</dbReference>
<keyword evidence="2" id="KW-0067">ATP-binding</keyword>
<keyword evidence="1" id="KW-0547">Nucleotide-binding</keyword>
<dbReference type="InterPro" id="IPR027417">
    <property type="entry name" value="P-loop_NTPase"/>
</dbReference>
<organism evidence="5 6">
    <name type="scientific">Catenulispora subtropica</name>
    <dbReference type="NCBI Taxonomy" id="450798"/>
    <lineage>
        <taxon>Bacteria</taxon>
        <taxon>Bacillati</taxon>
        <taxon>Actinomycetota</taxon>
        <taxon>Actinomycetes</taxon>
        <taxon>Catenulisporales</taxon>
        <taxon>Catenulisporaceae</taxon>
        <taxon>Catenulispora</taxon>
    </lineage>
</organism>
<dbReference type="RefSeq" id="WP_344656165.1">
    <property type="nucleotide sequence ID" value="NZ_BAAAQM010000005.1"/>
</dbReference>
<protein>
    <recommendedName>
        <fullName evidence="4">Rv3660c-like CheY-like N-terminal domain-containing protein</fullName>
    </recommendedName>
</protein>